<protein>
    <submittedName>
        <fullName evidence="2">Uncharacterized protein</fullName>
    </submittedName>
</protein>
<proteinExistence type="predicted"/>
<dbReference type="Proteomes" id="UP000275024">
    <property type="component" value="Unassembled WGS sequence"/>
</dbReference>
<gene>
    <name evidence="3" type="ORF">D7318_02600</name>
    <name evidence="2" type="ORF">D7319_00290</name>
</gene>
<dbReference type="Proteomes" id="UP000268652">
    <property type="component" value="Unassembled WGS sequence"/>
</dbReference>
<dbReference type="EMBL" id="RBDY01000001">
    <property type="protein sequence ID" value="RKN27888.1"/>
    <property type="molecule type" value="Genomic_DNA"/>
</dbReference>
<evidence type="ECO:0000256" key="1">
    <source>
        <dbReference type="SAM" id="MobiDB-lite"/>
    </source>
</evidence>
<feature type="region of interest" description="Disordered" evidence="1">
    <location>
        <begin position="116"/>
        <end position="142"/>
    </location>
</feature>
<organism evidence="2 5">
    <name type="scientific">Streptomyces radicis</name>
    <dbReference type="NCBI Taxonomy" id="1750517"/>
    <lineage>
        <taxon>Bacteria</taxon>
        <taxon>Bacillati</taxon>
        <taxon>Actinomycetota</taxon>
        <taxon>Actinomycetes</taxon>
        <taxon>Kitasatosporales</taxon>
        <taxon>Streptomycetaceae</taxon>
        <taxon>Streptomyces</taxon>
    </lineage>
</organism>
<evidence type="ECO:0000313" key="5">
    <source>
        <dbReference type="Proteomes" id="UP000275024"/>
    </source>
</evidence>
<dbReference type="AlphaFoldDB" id="A0A3A9WJ92"/>
<evidence type="ECO:0000313" key="2">
    <source>
        <dbReference type="EMBL" id="RKN12900.1"/>
    </source>
</evidence>
<reference evidence="4 5" key="1">
    <citation type="submission" date="2018-09" db="EMBL/GenBank/DDBJ databases">
        <title>Streptomyces sp. nov. DS1-2, an endophytic actinomycete isolated from roots of Dendrobium scabrilingue.</title>
        <authorList>
            <person name="Kuncharoen N."/>
            <person name="Kudo T."/>
            <person name="Ohkuma M."/>
            <person name="Yuki M."/>
            <person name="Tanasupawat S."/>
        </authorList>
    </citation>
    <scope>NUCLEOTIDE SEQUENCE [LARGE SCALE GENOMIC DNA]</scope>
    <source>
        <strain evidence="2 5">AZ1-7</strain>
        <strain evidence="3 4">DS1-2</strain>
    </source>
</reference>
<dbReference type="OrthoDB" id="3830751at2"/>
<keyword evidence="4" id="KW-1185">Reference proteome</keyword>
<evidence type="ECO:0000313" key="4">
    <source>
        <dbReference type="Proteomes" id="UP000268652"/>
    </source>
</evidence>
<evidence type="ECO:0000313" key="3">
    <source>
        <dbReference type="EMBL" id="RKN27888.1"/>
    </source>
</evidence>
<dbReference type="EMBL" id="RBDX01000001">
    <property type="protein sequence ID" value="RKN12900.1"/>
    <property type="molecule type" value="Genomic_DNA"/>
</dbReference>
<comment type="caution">
    <text evidence="2">The sequence shown here is derived from an EMBL/GenBank/DDBJ whole genome shotgun (WGS) entry which is preliminary data.</text>
</comment>
<sequence length="142" mass="15506">MGWAFGLVADEPAVRAAAPARLAEGRARFGEAARRFNAALLETRSDYRNPAVREAFARRVATGRFLPPDALWNRPPGDIRSWAGLPSSRARTDAPRARRHAGYALRLLDHPELPNTRHVRRTWTAAHGAGGGGERGPGREPA</sequence>
<accession>A0A3A9WJ92</accession>
<name>A0A3A9WJ92_9ACTN</name>